<evidence type="ECO:0000256" key="6">
    <source>
        <dbReference type="ARBA" id="ARBA00023002"/>
    </source>
</evidence>
<dbReference type="RefSeq" id="WP_151167563.1">
    <property type="nucleotide sequence ID" value="NZ_WACR01000005.1"/>
</dbReference>
<evidence type="ECO:0000313" key="12">
    <source>
        <dbReference type="EMBL" id="KAB1064415.1"/>
    </source>
</evidence>
<comment type="cofactor">
    <cofactor evidence="1">
        <name>FAD</name>
        <dbReference type="ChEBI" id="CHEBI:57692"/>
    </cofactor>
</comment>
<dbReference type="Pfam" id="PF00175">
    <property type="entry name" value="NAD_binding_1"/>
    <property type="match status" value="1"/>
</dbReference>
<dbReference type="InterPro" id="IPR036010">
    <property type="entry name" value="2Fe-2S_ferredoxin-like_sf"/>
</dbReference>
<evidence type="ECO:0000256" key="5">
    <source>
        <dbReference type="ARBA" id="ARBA00022827"/>
    </source>
</evidence>
<evidence type="ECO:0000256" key="1">
    <source>
        <dbReference type="ARBA" id="ARBA00001974"/>
    </source>
</evidence>
<feature type="region of interest" description="Disordered" evidence="9">
    <location>
        <begin position="251"/>
        <end position="273"/>
    </location>
</feature>
<evidence type="ECO:0000313" key="13">
    <source>
        <dbReference type="Proteomes" id="UP000435357"/>
    </source>
</evidence>
<keyword evidence="7" id="KW-0408">Iron</keyword>
<evidence type="ECO:0000259" key="10">
    <source>
        <dbReference type="PROSITE" id="PS51085"/>
    </source>
</evidence>
<evidence type="ECO:0000256" key="2">
    <source>
        <dbReference type="ARBA" id="ARBA00022630"/>
    </source>
</evidence>
<dbReference type="InterPro" id="IPR017938">
    <property type="entry name" value="Riboflavin_synthase-like_b-brl"/>
</dbReference>
<evidence type="ECO:0000256" key="7">
    <source>
        <dbReference type="ARBA" id="ARBA00023004"/>
    </source>
</evidence>
<protein>
    <submittedName>
        <fullName evidence="12">2Fe-2S iron-sulfur cluster binding domain-containing protein</fullName>
    </submittedName>
</protein>
<dbReference type="SUPFAM" id="SSF54292">
    <property type="entry name" value="2Fe-2S ferredoxin-like"/>
    <property type="match status" value="1"/>
</dbReference>
<dbReference type="Gene3D" id="3.10.20.30">
    <property type="match status" value="1"/>
</dbReference>
<dbReference type="InterPro" id="IPR012675">
    <property type="entry name" value="Beta-grasp_dom_sf"/>
</dbReference>
<reference evidence="12 13" key="1">
    <citation type="submission" date="2019-09" db="EMBL/GenBank/DDBJ databases">
        <title>Genomes of Cryomorphaceae.</title>
        <authorList>
            <person name="Bowman J.P."/>
        </authorList>
    </citation>
    <scope>NUCLEOTIDE SEQUENCE [LARGE SCALE GENOMIC DNA]</scope>
    <source>
        <strain evidence="12 13">KCTC 52047</strain>
    </source>
</reference>
<dbReference type="GO" id="GO:0050660">
    <property type="term" value="F:flavin adenine dinucleotide binding"/>
    <property type="evidence" value="ECO:0007669"/>
    <property type="project" value="TreeGrafter"/>
</dbReference>
<dbReference type="PROSITE" id="PS00197">
    <property type="entry name" value="2FE2S_FER_1"/>
    <property type="match status" value="1"/>
</dbReference>
<dbReference type="Pfam" id="PF00111">
    <property type="entry name" value="Fer2"/>
    <property type="match status" value="1"/>
</dbReference>
<dbReference type="PANTHER" id="PTHR47354">
    <property type="entry name" value="NADH OXIDOREDUCTASE HCR"/>
    <property type="match status" value="1"/>
</dbReference>
<keyword evidence="13" id="KW-1185">Reference proteome</keyword>
<dbReference type="GO" id="GO:0046872">
    <property type="term" value="F:metal ion binding"/>
    <property type="evidence" value="ECO:0007669"/>
    <property type="project" value="UniProtKB-KW"/>
</dbReference>
<feature type="domain" description="2Fe-2S ferredoxin-type" evidence="10">
    <location>
        <begin position="275"/>
        <end position="364"/>
    </location>
</feature>
<name>A0A6N6M4W1_9FLAO</name>
<proteinExistence type="predicted"/>
<dbReference type="CDD" id="cd00207">
    <property type="entry name" value="fer2"/>
    <property type="match status" value="1"/>
</dbReference>
<keyword evidence="4" id="KW-0479">Metal-binding</keyword>
<accession>A0A6N6M4W1</accession>
<dbReference type="Gene3D" id="3.40.50.80">
    <property type="entry name" value="Nucleotide-binding domain of ferredoxin-NADP reductase (FNR) module"/>
    <property type="match status" value="1"/>
</dbReference>
<dbReference type="InterPro" id="IPR001433">
    <property type="entry name" value="OxRdtase_FAD/NAD-bd"/>
</dbReference>
<dbReference type="InterPro" id="IPR039261">
    <property type="entry name" value="FNR_nucleotide-bd"/>
</dbReference>
<dbReference type="PANTHER" id="PTHR47354:SF8">
    <property type="entry name" value="1,2-PHENYLACETYL-COA EPOXIDASE, SUBUNIT E"/>
    <property type="match status" value="1"/>
</dbReference>
<keyword evidence="2" id="KW-0285">Flavoprotein</keyword>
<sequence>MAKFHNIKVEEIKKETADTVSVKFDVPDNLIDDFKYTSGQYLTLKMKVNGEEIRRSYSLCSEWDYDQEHRIAVKLVEGGKMSTFINEELKVGDEIEVSEPEGRFVPEIDENEARQHVFFAGGSGITPVLSMLKNILRSEPNSQCVLFYANTNESKVIFRDELNKLIDEYPVKFQVYHILSKPNNHDAHVKDYGDWAVGRIDYKKALHLIREYTNLESEPVFYLCGPNGLMDSVQTALETARVGSDRVKMEYFSTPEQEPESSEKEDSEDMSPVESKATILLDDEEFEVTVPAGSTILDAANDQGVDAPYSCRGATCSTCMAKIEKGKAVMRMNYVLLDDEIEEGFVLTCQAQPVTPEITVDYDA</sequence>
<evidence type="ECO:0000256" key="9">
    <source>
        <dbReference type="SAM" id="MobiDB-lite"/>
    </source>
</evidence>
<dbReference type="InterPro" id="IPR001041">
    <property type="entry name" value="2Fe-2S_ferredoxin-type"/>
</dbReference>
<evidence type="ECO:0000259" key="11">
    <source>
        <dbReference type="PROSITE" id="PS51384"/>
    </source>
</evidence>
<gene>
    <name evidence="12" type="ORF">F3059_06850</name>
</gene>
<comment type="caution">
    <text evidence="12">The sequence shown here is derived from an EMBL/GenBank/DDBJ whole genome shotgun (WGS) entry which is preliminary data.</text>
</comment>
<dbReference type="OrthoDB" id="9789468at2"/>
<dbReference type="Proteomes" id="UP000435357">
    <property type="component" value="Unassembled WGS sequence"/>
</dbReference>
<dbReference type="SUPFAM" id="SSF63380">
    <property type="entry name" value="Riboflavin synthase domain-like"/>
    <property type="match status" value="1"/>
</dbReference>
<dbReference type="PRINTS" id="PR00410">
    <property type="entry name" value="PHEHYDRXLASE"/>
</dbReference>
<dbReference type="InterPro" id="IPR008333">
    <property type="entry name" value="Cbr1-like_FAD-bd_dom"/>
</dbReference>
<keyword evidence="8" id="KW-0411">Iron-sulfur</keyword>
<keyword evidence="6" id="KW-0560">Oxidoreductase</keyword>
<dbReference type="InterPro" id="IPR017927">
    <property type="entry name" value="FAD-bd_FR_type"/>
</dbReference>
<dbReference type="AlphaFoldDB" id="A0A6N6M4W1"/>
<dbReference type="CDD" id="cd06214">
    <property type="entry name" value="PA_degradation_oxidoreductase_like"/>
    <property type="match status" value="1"/>
</dbReference>
<dbReference type="PROSITE" id="PS51085">
    <property type="entry name" value="2FE2S_FER_2"/>
    <property type="match status" value="1"/>
</dbReference>
<dbReference type="PROSITE" id="PS51384">
    <property type="entry name" value="FAD_FR"/>
    <property type="match status" value="1"/>
</dbReference>
<dbReference type="GO" id="GO:0016491">
    <property type="term" value="F:oxidoreductase activity"/>
    <property type="evidence" value="ECO:0007669"/>
    <property type="project" value="UniProtKB-KW"/>
</dbReference>
<feature type="compositionally biased region" description="Acidic residues" evidence="9">
    <location>
        <begin position="257"/>
        <end position="271"/>
    </location>
</feature>
<organism evidence="12 13">
    <name type="scientific">Salibacter halophilus</name>
    <dbReference type="NCBI Taxonomy" id="1803916"/>
    <lineage>
        <taxon>Bacteria</taxon>
        <taxon>Pseudomonadati</taxon>
        <taxon>Bacteroidota</taxon>
        <taxon>Flavobacteriia</taxon>
        <taxon>Flavobacteriales</taxon>
        <taxon>Salibacteraceae</taxon>
        <taxon>Salibacter</taxon>
    </lineage>
</organism>
<evidence type="ECO:0000256" key="4">
    <source>
        <dbReference type="ARBA" id="ARBA00022723"/>
    </source>
</evidence>
<dbReference type="InterPro" id="IPR006058">
    <property type="entry name" value="2Fe2S_fd_BS"/>
</dbReference>
<dbReference type="InterPro" id="IPR050415">
    <property type="entry name" value="MRET"/>
</dbReference>
<keyword evidence="5" id="KW-0274">FAD</keyword>
<dbReference type="EMBL" id="WACR01000005">
    <property type="protein sequence ID" value="KAB1064415.1"/>
    <property type="molecule type" value="Genomic_DNA"/>
</dbReference>
<dbReference type="Pfam" id="PF00970">
    <property type="entry name" value="FAD_binding_6"/>
    <property type="match status" value="1"/>
</dbReference>
<feature type="domain" description="FAD-binding FR-type" evidence="11">
    <location>
        <begin position="2"/>
        <end position="107"/>
    </location>
</feature>
<evidence type="ECO:0000256" key="3">
    <source>
        <dbReference type="ARBA" id="ARBA00022714"/>
    </source>
</evidence>
<dbReference type="SUPFAM" id="SSF52343">
    <property type="entry name" value="Ferredoxin reductase-like, C-terminal NADP-linked domain"/>
    <property type="match status" value="1"/>
</dbReference>
<dbReference type="Gene3D" id="2.40.30.10">
    <property type="entry name" value="Translation factors"/>
    <property type="match status" value="1"/>
</dbReference>
<keyword evidence="3" id="KW-0001">2Fe-2S</keyword>
<dbReference type="GO" id="GO:0051537">
    <property type="term" value="F:2 iron, 2 sulfur cluster binding"/>
    <property type="evidence" value="ECO:0007669"/>
    <property type="project" value="UniProtKB-KW"/>
</dbReference>
<evidence type="ECO:0000256" key="8">
    <source>
        <dbReference type="ARBA" id="ARBA00023014"/>
    </source>
</evidence>